<feature type="region of interest" description="Disordered" evidence="1">
    <location>
        <begin position="1"/>
        <end position="27"/>
    </location>
</feature>
<gene>
    <name evidence="2" type="ORF">ACFQZU_23845</name>
</gene>
<dbReference type="SUPFAM" id="SSF53182">
    <property type="entry name" value="Pyrrolidone carboxyl peptidase (pyroglutamate aminopeptidase)"/>
    <property type="match status" value="1"/>
</dbReference>
<reference evidence="3" key="1">
    <citation type="journal article" date="2019" name="Int. J. Syst. Evol. Microbiol.">
        <title>The Global Catalogue of Microorganisms (GCM) 10K type strain sequencing project: providing services to taxonomists for standard genome sequencing and annotation.</title>
        <authorList>
            <consortium name="The Broad Institute Genomics Platform"/>
            <consortium name="The Broad Institute Genome Sequencing Center for Infectious Disease"/>
            <person name="Wu L."/>
            <person name="Ma J."/>
        </authorList>
    </citation>
    <scope>NUCLEOTIDE SEQUENCE [LARGE SCALE GENOMIC DNA]</scope>
    <source>
        <strain evidence="3">CCUG 63369</strain>
    </source>
</reference>
<proteinExistence type="predicted"/>
<accession>A0ABW3BPN7</accession>
<protein>
    <submittedName>
        <fullName evidence="2">Pyroglutamyl peptidase</fullName>
    </submittedName>
</protein>
<evidence type="ECO:0000256" key="1">
    <source>
        <dbReference type="SAM" id="MobiDB-lite"/>
    </source>
</evidence>
<feature type="non-terminal residue" evidence="2">
    <location>
        <position position="1"/>
    </location>
</feature>
<dbReference type="EMBL" id="JBHTHR010001561">
    <property type="protein sequence ID" value="MFD0804329.1"/>
    <property type="molecule type" value="Genomic_DNA"/>
</dbReference>
<keyword evidence="3" id="KW-1185">Reference proteome</keyword>
<organism evidence="2 3">
    <name type="scientific">Streptomonospora algeriensis</name>
    <dbReference type="NCBI Taxonomy" id="995084"/>
    <lineage>
        <taxon>Bacteria</taxon>
        <taxon>Bacillati</taxon>
        <taxon>Actinomycetota</taxon>
        <taxon>Actinomycetes</taxon>
        <taxon>Streptosporangiales</taxon>
        <taxon>Nocardiopsidaceae</taxon>
        <taxon>Streptomonospora</taxon>
    </lineage>
</organism>
<name>A0ABW3BPN7_9ACTN</name>
<dbReference type="InterPro" id="IPR036440">
    <property type="entry name" value="Peptidase_C15-like_sf"/>
</dbReference>
<evidence type="ECO:0000313" key="3">
    <source>
        <dbReference type="Proteomes" id="UP001596956"/>
    </source>
</evidence>
<dbReference type="Proteomes" id="UP001596956">
    <property type="component" value="Unassembled WGS sequence"/>
</dbReference>
<comment type="caution">
    <text evidence="2">The sequence shown here is derived from an EMBL/GenBank/DDBJ whole genome shotgun (WGS) entry which is preliminary data.</text>
</comment>
<evidence type="ECO:0000313" key="2">
    <source>
        <dbReference type="EMBL" id="MFD0804329.1"/>
    </source>
</evidence>
<sequence>PATGGEAVARAEGPTPGARVHAGGGGDYVSNEVAYRNTLLRDATGREIPAGHVLTPVLELGSAAPEALTSPDFERDRADIVDQLRVILRAALQG</sequence>